<name>A0A4Y2SET0_ARAVE</name>
<sequence length="187" mass="20959">MCQACGYVEIMPGGLNDHKKRCPRGRRKVQNAIEFQRQTNQNLTPPPSGNSRTNSSSSHPNAGPPSPPHECRGCKTKFTFKTHFDLHCAHCPAVLKKTEGMREVPTRAPLNKCSKCPFVGKNSEALLLHTNVSHRNTKPASLKQQDKSDTGKTETKPKVVLVRCLSLVLWRKSHRFDHAAPNYIEIR</sequence>
<evidence type="ECO:0000313" key="3">
    <source>
        <dbReference type="Proteomes" id="UP000499080"/>
    </source>
</evidence>
<keyword evidence="3" id="KW-1185">Reference proteome</keyword>
<evidence type="ECO:0000256" key="1">
    <source>
        <dbReference type="SAM" id="MobiDB-lite"/>
    </source>
</evidence>
<dbReference type="AlphaFoldDB" id="A0A4Y2SET0"/>
<reference evidence="2 3" key="1">
    <citation type="journal article" date="2019" name="Sci. Rep.">
        <title>Orb-weaving spider Araneus ventricosus genome elucidates the spidroin gene catalogue.</title>
        <authorList>
            <person name="Kono N."/>
            <person name="Nakamura H."/>
            <person name="Ohtoshi R."/>
            <person name="Moran D.A.P."/>
            <person name="Shinohara A."/>
            <person name="Yoshida Y."/>
            <person name="Fujiwara M."/>
            <person name="Mori M."/>
            <person name="Tomita M."/>
            <person name="Arakawa K."/>
        </authorList>
    </citation>
    <scope>NUCLEOTIDE SEQUENCE [LARGE SCALE GENOMIC DNA]</scope>
</reference>
<organism evidence="2 3">
    <name type="scientific">Araneus ventricosus</name>
    <name type="common">Orbweaver spider</name>
    <name type="synonym">Epeira ventricosa</name>
    <dbReference type="NCBI Taxonomy" id="182803"/>
    <lineage>
        <taxon>Eukaryota</taxon>
        <taxon>Metazoa</taxon>
        <taxon>Ecdysozoa</taxon>
        <taxon>Arthropoda</taxon>
        <taxon>Chelicerata</taxon>
        <taxon>Arachnida</taxon>
        <taxon>Araneae</taxon>
        <taxon>Araneomorphae</taxon>
        <taxon>Entelegynae</taxon>
        <taxon>Araneoidea</taxon>
        <taxon>Araneidae</taxon>
        <taxon>Araneus</taxon>
    </lineage>
</organism>
<evidence type="ECO:0000313" key="2">
    <source>
        <dbReference type="EMBL" id="GBN86744.1"/>
    </source>
</evidence>
<feature type="compositionally biased region" description="Basic and acidic residues" evidence="1">
    <location>
        <begin position="144"/>
        <end position="154"/>
    </location>
</feature>
<dbReference type="EMBL" id="BGPR01021446">
    <property type="protein sequence ID" value="GBN86744.1"/>
    <property type="molecule type" value="Genomic_DNA"/>
</dbReference>
<feature type="region of interest" description="Disordered" evidence="1">
    <location>
        <begin position="135"/>
        <end position="154"/>
    </location>
</feature>
<gene>
    <name evidence="2" type="ORF">AVEN_50700_1</name>
</gene>
<feature type="region of interest" description="Disordered" evidence="1">
    <location>
        <begin position="35"/>
        <end position="69"/>
    </location>
</feature>
<feature type="compositionally biased region" description="Low complexity" evidence="1">
    <location>
        <begin position="49"/>
        <end position="61"/>
    </location>
</feature>
<comment type="caution">
    <text evidence="2">The sequence shown here is derived from an EMBL/GenBank/DDBJ whole genome shotgun (WGS) entry which is preliminary data.</text>
</comment>
<proteinExistence type="predicted"/>
<dbReference type="Proteomes" id="UP000499080">
    <property type="component" value="Unassembled WGS sequence"/>
</dbReference>
<protein>
    <submittedName>
        <fullName evidence="2">Uncharacterized protein</fullName>
    </submittedName>
</protein>
<accession>A0A4Y2SET0</accession>